<proteinExistence type="inferred from homology"/>
<dbReference type="Proteomes" id="UP000549394">
    <property type="component" value="Unassembled WGS sequence"/>
</dbReference>
<dbReference type="Pfam" id="PF10256">
    <property type="entry name" value="Erf4"/>
    <property type="match status" value="1"/>
</dbReference>
<dbReference type="GO" id="GO:0006612">
    <property type="term" value="P:protein targeting to membrane"/>
    <property type="evidence" value="ECO:0007669"/>
    <property type="project" value="TreeGrafter"/>
</dbReference>
<comment type="subunit">
    <text evidence="3">Interacts with ERF2.</text>
</comment>
<sequence>MQQPIDRIPTNYCPKVFVQRDFSDGMFVKFQSRLPPELEGKIERQAYESTITKLNNFYADAEALKGSAYCENCFSCLTCYFSMFCIKTHYDKVLDKLSTYIEEQNSKVYIPRNLLLINPIERGLRTLEIVILQDTPK</sequence>
<dbReference type="InterPro" id="IPR051371">
    <property type="entry name" value="Ras_palmitoyltransferase"/>
</dbReference>
<keyword evidence="5" id="KW-0256">Endoplasmic reticulum</keyword>
<evidence type="ECO:0000256" key="1">
    <source>
        <dbReference type="ARBA" id="ARBA00004406"/>
    </source>
</evidence>
<feature type="domain" description="Golgin subfamily A member 7/ERF4" evidence="7">
    <location>
        <begin position="16"/>
        <end position="128"/>
    </location>
</feature>
<evidence type="ECO:0000256" key="3">
    <source>
        <dbReference type="ARBA" id="ARBA00011396"/>
    </source>
</evidence>
<dbReference type="PANTHER" id="PTHR13254:SF0">
    <property type="entry name" value="GOLGIN SUBFAMILY A MEMBER 7_ERF4 DOMAIN-CONTAINING PROTEIN"/>
    <property type="match status" value="1"/>
</dbReference>
<evidence type="ECO:0000256" key="5">
    <source>
        <dbReference type="ARBA" id="ARBA00022824"/>
    </source>
</evidence>
<dbReference type="PANTHER" id="PTHR13254">
    <property type="entry name" value="GOLGI AUTOANTIGEN, GOLGIN SUBFAMILY A, 7"/>
    <property type="match status" value="1"/>
</dbReference>
<dbReference type="OrthoDB" id="2190159at2759"/>
<evidence type="ECO:0000313" key="9">
    <source>
        <dbReference type="Proteomes" id="UP000549394"/>
    </source>
</evidence>
<comment type="similarity">
    <text evidence="2">Belongs to the ERF4 family.</text>
</comment>
<dbReference type="EMBL" id="CAJFCJ010000016">
    <property type="protein sequence ID" value="CAD5122182.1"/>
    <property type="molecule type" value="Genomic_DNA"/>
</dbReference>
<dbReference type="GO" id="GO:0005789">
    <property type="term" value="C:endoplasmic reticulum membrane"/>
    <property type="evidence" value="ECO:0007669"/>
    <property type="project" value="UniProtKB-SubCell"/>
</dbReference>
<keyword evidence="9" id="KW-1185">Reference proteome</keyword>
<protein>
    <recommendedName>
        <fullName evidence="4">Ras modification protein ERF4</fullName>
    </recommendedName>
</protein>
<evidence type="ECO:0000256" key="4">
    <source>
        <dbReference type="ARBA" id="ARBA00018463"/>
    </source>
</evidence>
<gene>
    <name evidence="8" type="ORF">DGYR_LOCUS10026</name>
</gene>
<reference evidence="8 9" key="1">
    <citation type="submission" date="2020-08" db="EMBL/GenBank/DDBJ databases">
        <authorList>
            <person name="Hejnol A."/>
        </authorList>
    </citation>
    <scope>NUCLEOTIDE SEQUENCE [LARGE SCALE GENOMIC DNA]</scope>
</reference>
<evidence type="ECO:0000256" key="6">
    <source>
        <dbReference type="ARBA" id="ARBA00023136"/>
    </source>
</evidence>
<organism evidence="8 9">
    <name type="scientific">Dimorphilus gyrociliatus</name>
    <dbReference type="NCBI Taxonomy" id="2664684"/>
    <lineage>
        <taxon>Eukaryota</taxon>
        <taxon>Metazoa</taxon>
        <taxon>Spiralia</taxon>
        <taxon>Lophotrochozoa</taxon>
        <taxon>Annelida</taxon>
        <taxon>Polychaeta</taxon>
        <taxon>Polychaeta incertae sedis</taxon>
        <taxon>Dinophilidae</taxon>
        <taxon>Dimorphilus</taxon>
    </lineage>
</organism>
<comment type="caution">
    <text evidence="8">The sequence shown here is derived from an EMBL/GenBank/DDBJ whole genome shotgun (WGS) entry which is preliminary data.</text>
</comment>
<dbReference type="GO" id="GO:0002178">
    <property type="term" value="C:palmitoyltransferase complex"/>
    <property type="evidence" value="ECO:0007669"/>
    <property type="project" value="TreeGrafter"/>
</dbReference>
<dbReference type="InterPro" id="IPR019383">
    <property type="entry name" value="Golgin_A_7/ERF4"/>
</dbReference>
<evidence type="ECO:0000259" key="7">
    <source>
        <dbReference type="Pfam" id="PF10256"/>
    </source>
</evidence>
<accession>A0A7I8W0V5</accession>
<dbReference type="AlphaFoldDB" id="A0A7I8W0V5"/>
<keyword evidence="6" id="KW-0472">Membrane</keyword>
<evidence type="ECO:0000256" key="2">
    <source>
        <dbReference type="ARBA" id="ARBA00007732"/>
    </source>
</evidence>
<comment type="subcellular location">
    <subcellularLocation>
        <location evidence="1">Endoplasmic reticulum membrane</location>
        <topology evidence="1">Peripheral membrane protein</topology>
    </subcellularLocation>
</comment>
<name>A0A7I8W0V5_9ANNE</name>
<evidence type="ECO:0000313" key="8">
    <source>
        <dbReference type="EMBL" id="CAD5122182.1"/>
    </source>
</evidence>